<evidence type="ECO:0000256" key="4">
    <source>
        <dbReference type="ARBA" id="ARBA00023157"/>
    </source>
</evidence>
<reference evidence="8" key="2">
    <citation type="submission" date="2025-08" db="UniProtKB">
        <authorList>
            <consortium name="Ensembl"/>
        </authorList>
    </citation>
    <scope>IDENTIFICATION</scope>
</reference>
<feature type="domain" description="Sushi" evidence="7">
    <location>
        <begin position="217"/>
        <end position="270"/>
    </location>
</feature>
<dbReference type="InterPro" id="IPR000436">
    <property type="entry name" value="Sushi_SCR_CCP_dom"/>
</dbReference>
<dbReference type="SUPFAM" id="SSF57535">
    <property type="entry name" value="Complement control module/SCR domain"/>
    <property type="match status" value="4"/>
</dbReference>
<dbReference type="PANTHER" id="PTHR45785:SF2">
    <property type="entry name" value="COMPLEMENT FACTOR H-RELATED"/>
    <property type="match status" value="1"/>
</dbReference>
<dbReference type="Gene3D" id="2.10.70.10">
    <property type="entry name" value="Complement Module, domain 1"/>
    <property type="match status" value="4"/>
</dbReference>
<dbReference type="GeneTree" id="ENSGT00940000154967"/>
<reference evidence="8 9" key="1">
    <citation type="journal article" date="2011" name="Genome Biol. Evol.">
        <title>Integration of the genetic map and genome assembly of fugu facilitates insights into distinct features of genome evolution in teleosts and mammals.</title>
        <authorList>
            <person name="Kai W."/>
            <person name="Kikuchi K."/>
            <person name="Tohari S."/>
            <person name="Chew A.K."/>
            <person name="Tay A."/>
            <person name="Fujiwara A."/>
            <person name="Hosoya S."/>
            <person name="Suetake H."/>
            <person name="Naruse K."/>
            <person name="Brenner S."/>
            <person name="Suzuki Y."/>
            <person name="Venkatesh B."/>
        </authorList>
    </citation>
    <scope>NUCLEOTIDE SEQUENCE [LARGE SCALE GENOMIC DNA]</scope>
</reference>
<gene>
    <name evidence="8" type="primary">LOC115247999</name>
</gene>
<dbReference type="Ensembl" id="ENSTRUT00000072850.1">
    <property type="protein sequence ID" value="ENSTRUP00000075666.1"/>
    <property type="gene ID" value="ENSTRUG00000033493.1"/>
</dbReference>
<evidence type="ECO:0000256" key="6">
    <source>
        <dbReference type="SAM" id="SignalP"/>
    </source>
</evidence>
<evidence type="ECO:0000256" key="3">
    <source>
        <dbReference type="ARBA" id="ARBA00022729"/>
    </source>
</evidence>
<sequence>MLGARLVFGLLWFPGLLNAQKAGRPCQPPKLDDGYFVPQQTTYLHEEQITYTCEMGHKRVLGGWWATSKCLDGNWSHNPQCINENDCGPPTILNGKYNKDPMGWYEEGDVIRVTCDPGREHQDRVATAKCINGTWSSIPVCVKSPEACLPPPKIPHGIIIDGPYRDLFEVDSSVKYTCEDGYTIKGTTSGDKIFCISGNWTEVPKCTINQFFSFSAVSCGTHPVVINGVLVQVTRSYLRYQCVRYYKLVGPDTVYCRSSGLWTQVPVCEGEHQPRLVCGFTDFKCVSQGWWTDHYSRVQCTSSRNITISNCK</sequence>
<feature type="chain" id="PRO_5025416633" description="Sushi domain-containing protein" evidence="6">
    <location>
        <begin position="20"/>
        <end position="312"/>
    </location>
</feature>
<dbReference type="Pfam" id="PF00084">
    <property type="entry name" value="Sushi"/>
    <property type="match status" value="4"/>
</dbReference>
<evidence type="ECO:0000313" key="9">
    <source>
        <dbReference type="Proteomes" id="UP000005226"/>
    </source>
</evidence>
<dbReference type="OMA" id="NCCNRFE"/>
<evidence type="ECO:0000256" key="2">
    <source>
        <dbReference type="ARBA" id="ARBA00022659"/>
    </source>
</evidence>
<dbReference type="InterPro" id="IPR035976">
    <property type="entry name" value="Sushi/SCR/CCP_sf"/>
</dbReference>
<evidence type="ECO:0000259" key="7">
    <source>
        <dbReference type="PROSITE" id="PS50923"/>
    </source>
</evidence>
<feature type="signal peptide" evidence="6">
    <location>
        <begin position="1"/>
        <end position="19"/>
    </location>
</feature>
<comment type="caution">
    <text evidence="5">Lacks conserved residue(s) required for the propagation of feature annotation.</text>
</comment>
<dbReference type="InParanoid" id="A0A674NPZ8"/>
<dbReference type="CDD" id="cd00033">
    <property type="entry name" value="CCP"/>
    <property type="match status" value="4"/>
</dbReference>
<feature type="disulfide bond" evidence="5">
    <location>
        <begin position="87"/>
        <end position="130"/>
    </location>
</feature>
<organism evidence="8 9">
    <name type="scientific">Takifugu rubripes</name>
    <name type="common">Japanese pufferfish</name>
    <name type="synonym">Fugu rubripes</name>
    <dbReference type="NCBI Taxonomy" id="31033"/>
    <lineage>
        <taxon>Eukaryota</taxon>
        <taxon>Metazoa</taxon>
        <taxon>Chordata</taxon>
        <taxon>Craniata</taxon>
        <taxon>Vertebrata</taxon>
        <taxon>Euteleostomi</taxon>
        <taxon>Actinopterygii</taxon>
        <taxon>Neopterygii</taxon>
        <taxon>Teleostei</taxon>
        <taxon>Neoteleostei</taxon>
        <taxon>Acanthomorphata</taxon>
        <taxon>Eupercaria</taxon>
        <taxon>Tetraodontiformes</taxon>
        <taxon>Tetradontoidea</taxon>
        <taxon>Tetraodontidae</taxon>
        <taxon>Takifugu</taxon>
    </lineage>
</organism>
<protein>
    <recommendedName>
        <fullName evidence="7">Sushi domain-containing protein</fullName>
    </recommendedName>
</protein>
<dbReference type="Proteomes" id="UP000005226">
    <property type="component" value="Chromosome 22"/>
</dbReference>
<dbReference type="PROSITE" id="PS50923">
    <property type="entry name" value="SUSHI"/>
    <property type="match status" value="4"/>
</dbReference>
<dbReference type="InterPro" id="IPR051503">
    <property type="entry name" value="ComplSys_Reg/VirEntry_Med"/>
</dbReference>
<name>A0A674NPZ8_TAKRU</name>
<accession>A0A674NPZ8</accession>
<dbReference type="PANTHER" id="PTHR45785">
    <property type="entry name" value="COMPLEMENT FACTOR H-RELATED"/>
    <property type="match status" value="1"/>
</dbReference>
<feature type="domain" description="Sushi" evidence="7">
    <location>
        <begin position="24"/>
        <end position="83"/>
    </location>
</feature>
<proteinExistence type="predicted"/>
<feature type="domain" description="Sushi" evidence="7">
    <location>
        <begin position="85"/>
        <end position="143"/>
    </location>
</feature>
<evidence type="ECO:0000256" key="1">
    <source>
        <dbReference type="ARBA" id="ARBA00004328"/>
    </source>
</evidence>
<keyword evidence="4 5" id="KW-1015">Disulfide bond</keyword>
<feature type="domain" description="Sushi" evidence="7">
    <location>
        <begin position="146"/>
        <end position="208"/>
    </location>
</feature>
<dbReference type="SMART" id="SM00032">
    <property type="entry name" value="CCP"/>
    <property type="match status" value="4"/>
</dbReference>
<evidence type="ECO:0000256" key="5">
    <source>
        <dbReference type="PROSITE-ProRule" id="PRU00302"/>
    </source>
</evidence>
<comment type="subcellular location">
    <subcellularLocation>
        <location evidence="1">Virion</location>
    </subcellularLocation>
</comment>
<keyword evidence="9" id="KW-1185">Reference proteome</keyword>
<reference evidence="8" key="3">
    <citation type="submission" date="2025-09" db="UniProtKB">
        <authorList>
            <consortium name="Ensembl"/>
        </authorList>
    </citation>
    <scope>IDENTIFICATION</scope>
</reference>
<keyword evidence="3 6" id="KW-0732">Signal</keyword>
<keyword evidence="2 5" id="KW-0768">Sushi</keyword>
<dbReference type="AlphaFoldDB" id="A0A674NPZ8"/>
<evidence type="ECO:0000313" key="8">
    <source>
        <dbReference type="Ensembl" id="ENSTRUP00000075666.1"/>
    </source>
</evidence>